<organism evidence="3 4">
    <name type="scientific">Anopheles atroparvus</name>
    <name type="common">European mosquito</name>
    <dbReference type="NCBI Taxonomy" id="41427"/>
    <lineage>
        <taxon>Eukaryota</taxon>
        <taxon>Metazoa</taxon>
        <taxon>Ecdysozoa</taxon>
        <taxon>Arthropoda</taxon>
        <taxon>Hexapoda</taxon>
        <taxon>Insecta</taxon>
        <taxon>Pterygota</taxon>
        <taxon>Neoptera</taxon>
        <taxon>Endopterygota</taxon>
        <taxon>Diptera</taxon>
        <taxon>Nematocera</taxon>
        <taxon>Culicoidea</taxon>
        <taxon>Culicidae</taxon>
        <taxon>Anophelinae</taxon>
        <taxon>Anopheles</taxon>
    </lineage>
</organism>
<evidence type="ECO:0000313" key="4">
    <source>
        <dbReference type="Proteomes" id="UP000075880"/>
    </source>
</evidence>
<name>A0AAG5CNL7_ANOAO</name>
<keyword evidence="2" id="KW-1133">Transmembrane helix</keyword>
<protein>
    <submittedName>
        <fullName evidence="3">Uncharacterized protein</fullName>
    </submittedName>
</protein>
<accession>A0AAG5CNL7</accession>
<reference evidence="3" key="1">
    <citation type="submission" date="2024-04" db="UniProtKB">
        <authorList>
            <consortium name="EnsemblMetazoa"/>
        </authorList>
    </citation>
    <scope>IDENTIFICATION</scope>
    <source>
        <strain evidence="3">EBRO</strain>
    </source>
</reference>
<evidence type="ECO:0000256" key="1">
    <source>
        <dbReference type="SAM" id="MobiDB-lite"/>
    </source>
</evidence>
<evidence type="ECO:0000313" key="3">
    <source>
        <dbReference type="EnsemblMetazoa" id="ENSAATROPP000391"/>
    </source>
</evidence>
<dbReference type="AlphaFoldDB" id="A0AAG5CNL7"/>
<dbReference type="EnsemblMetazoa" id="ENSAATROPT000409">
    <property type="protein sequence ID" value="ENSAATROPP000391"/>
    <property type="gene ID" value="ENSAATROPG000338"/>
</dbReference>
<keyword evidence="2" id="KW-0812">Transmembrane</keyword>
<dbReference type="Proteomes" id="UP000075880">
    <property type="component" value="Unassembled WGS sequence"/>
</dbReference>
<keyword evidence="4" id="KW-1185">Reference proteome</keyword>
<evidence type="ECO:0000256" key="2">
    <source>
        <dbReference type="SAM" id="Phobius"/>
    </source>
</evidence>
<proteinExistence type="predicted"/>
<feature type="region of interest" description="Disordered" evidence="1">
    <location>
        <begin position="89"/>
        <end position="111"/>
    </location>
</feature>
<sequence>MLANKLARAPSQLEKQTFYDARIGLRKMNGANLAGINKPHRWKVCSISCFWLIRTKAPNLARKMNLKFLFALLFALMAIAMGQAVSDESADSAPSVESVESAESGADSNES</sequence>
<feature type="transmembrane region" description="Helical" evidence="2">
    <location>
        <begin position="66"/>
        <end position="85"/>
    </location>
</feature>
<keyword evidence="2" id="KW-0472">Membrane</keyword>